<name>A0ABV8J7R2_9ACTN</name>
<sequence>MGHDITALIVPEPFDDAVAREWDVAGVPLGHGLRLVHISDSYVAYQQHQRGVMTDLDLPNDLPDDFPRGAVLADLAYAVTGRPAVTFALVMTEYFGGVGEQWAVAFADGRRVAGVADVNGALEVLGVRAAAGMDAFDTVGLSEQRRAPESLDRYWDLCKELGL</sequence>
<dbReference type="Proteomes" id="UP001595867">
    <property type="component" value="Unassembled WGS sequence"/>
</dbReference>
<gene>
    <name evidence="1" type="ORF">ACFO0C_47690</name>
</gene>
<evidence type="ECO:0000313" key="2">
    <source>
        <dbReference type="Proteomes" id="UP001595867"/>
    </source>
</evidence>
<protein>
    <submittedName>
        <fullName evidence="1">Uncharacterized protein</fullName>
    </submittedName>
</protein>
<comment type="caution">
    <text evidence="1">The sequence shown here is derived from an EMBL/GenBank/DDBJ whole genome shotgun (WGS) entry which is preliminary data.</text>
</comment>
<evidence type="ECO:0000313" key="1">
    <source>
        <dbReference type="EMBL" id="MFC4072663.1"/>
    </source>
</evidence>
<reference evidence="2" key="1">
    <citation type="journal article" date="2019" name="Int. J. Syst. Evol. Microbiol.">
        <title>The Global Catalogue of Microorganisms (GCM) 10K type strain sequencing project: providing services to taxonomists for standard genome sequencing and annotation.</title>
        <authorList>
            <consortium name="The Broad Institute Genomics Platform"/>
            <consortium name="The Broad Institute Genome Sequencing Center for Infectious Disease"/>
            <person name="Wu L."/>
            <person name="Ma J."/>
        </authorList>
    </citation>
    <scope>NUCLEOTIDE SEQUENCE [LARGE SCALE GENOMIC DNA]</scope>
    <source>
        <strain evidence="2">TBRC 5832</strain>
    </source>
</reference>
<dbReference type="RefSeq" id="WP_378073536.1">
    <property type="nucleotide sequence ID" value="NZ_JBHSBL010000041.1"/>
</dbReference>
<accession>A0ABV8J7R2</accession>
<keyword evidence="2" id="KW-1185">Reference proteome</keyword>
<proteinExistence type="predicted"/>
<dbReference type="EMBL" id="JBHSBL010000041">
    <property type="protein sequence ID" value="MFC4072663.1"/>
    <property type="molecule type" value="Genomic_DNA"/>
</dbReference>
<organism evidence="1 2">
    <name type="scientific">Actinoplanes subglobosus</name>
    <dbReference type="NCBI Taxonomy" id="1547892"/>
    <lineage>
        <taxon>Bacteria</taxon>
        <taxon>Bacillati</taxon>
        <taxon>Actinomycetota</taxon>
        <taxon>Actinomycetes</taxon>
        <taxon>Micromonosporales</taxon>
        <taxon>Micromonosporaceae</taxon>
        <taxon>Actinoplanes</taxon>
    </lineage>
</organism>